<proteinExistence type="predicted"/>
<gene>
    <name evidence="1" type="ORF">CH365_16820</name>
</gene>
<dbReference type="AlphaFoldDB" id="A0A2M9ZVM0"/>
<dbReference type="EMBL" id="NPEA01000009">
    <property type="protein sequence ID" value="PJZ76023.1"/>
    <property type="molecule type" value="Genomic_DNA"/>
</dbReference>
<accession>A0A2M9ZVM0</accession>
<dbReference type="InterPro" id="IPR029068">
    <property type="entry name" value="Glyas_Bleomycin-R_OHBP_Dase"/>
</dbReference>
<dbReference type="Proteomes" id="UP000231843">
    <property type="component" value="Unassembled WGS sequence"/>
</dbReference>
<evidence type="ECO:0000313" key="2">
    <source>
        <dbReference type="Proteomes" id="UP000231843"/>
    </source>
</evidence>
<organism evidence="1 2">
    <name type="scientific">Leptospira neocaledonica</name>
    <dbReference type="NCBI Taxonomy" id="2023192"/>
    <lineage>
        <taxon>Bacteria</taxon>
        <taxon>Pseudomonadati</taxon>
        <taxon>Spirochaetota</taxon>
        <taxon>Spirochaetia</taxon>
        <taxon>Leptospirales</taxon>
        <taxon>Leptospiraceae</taxon>
        <taxon>Leptospira</taxon>
    </lineage>
</organism>
<protein>
    <submittedName>
        <fullName evidence="1">Glyoxalase</fullName>
    </submittedName>
</protein>
<reference evidence="1 2" key="1">
    <citation type="submission" date="2017-07" db="EMBL/GenBank/DDBJ databases">
        <title>Leptospira spp. isolated from tropical soils.</title>
        <authorList>
            <person name="Thibeaux R."/>
            <person name="Iraola G."/>
            <person name="Ferres I."/>
            <person name="Bierque E."/>
            <person name="Girault D."/>
            <person name="Soupe-Gilbert M.-E."/>
            <person name="Picardeau M."/>
            <person name="Goarant C."/>
        </authorList>
    </citation>
    <scope>NUCLEOTIDE SEQUENCE [LARGE SCALE GENOMIC DNA]</scope>
    <source>
        <strain evidence="1 2">ES4-C-A1</strain>
    </source>
</reference>
<dbReference type="Gene3D" id="3.10.180.10">
    <property type="entry name" value="2,3-Dihydroxybiphenyl 1,2-Dioxygenase, domain 1"/>
    <property type="match status" value="1"/>
</dbReference>
<sequence>MIHHIAISTKDPETLRTFYISIPGISFEKDHFYQDGRLRSSWLLAGIVRIMIEREEESKAPHALIFSATKKEERVKIDSLFGDSFIERTDYTKYFKDPDGNRLGFSSYPEPWD</sequence>
<comment type="caution">
    <text evidence="1">The sequence shown here is derived from an EMBL/GenBank/DDBJ whole genome shotgun (WGS) entry which is preliminary data.</text>
</comment>
<dbReference type="OrthoDB" id="341541at2"/>
<keyword evidence="2" id="KW-1185">Reference proteome</keyword>
<evidence type="ECO:0000313" key="1">
    <source>
        <dbReference type="EMBL" id="PJZ76023.1"/>
    </source>
</evidence>
<name>A0A2M9ZVM0_9LEPT</name>
<dbReference type="SUPFAM" id="SSF54593">
    <property type="entry name" value="Glyoxalase/Bleomycin resistance protein/Dihydroxybiphenyl dioxygenase"/>
    <property type="match status" value="1"/>
</dbReference>
<dbReference type="RefSeq" id="WP_100769693.1">
    <property type="nucleotide sequence ID" value="NZ_NPEA01000009.1"/>
</dbReference>